<dbReference type="InterPro" id="IPR050698">
    <property type="entry name" value="MBL"/>
</dbReference>
<accession>A0A2C9CR26</accession>
<dbReference type="Gene3D" id="3.60.15.10">
    <property type="entry name" value="Ribonuclease Z/Hydroxyacylglutathione hydrolase-like"/>
    <property type="match status" value="1"/>
</dbReference>
<dbReference type="AlphaFoldDB" id="A0A2C9CR26"/>
<dbReference type="Proteomes" id="UP000220034">
    <property type="component" value="Unassembled WGS sequence"/>
</dbReference>
<dbReference type="SUPFAM" id="SSF56281">
    <property type="entry name" value="Metallo-hydrolase/oxidoreductase"/>
    <property type="match status" value="1"/>
</dbReference>
<dbReference type="PANTHER" id="PTHR11203">
    <property type="entry name" value="CLEAVAGE AND POLYADENYLATION SPECIFICITY FACTOR FAMILY MEMBER"/>
    <property type="match status" value="1"/>
</dbReference>
<dbReference type="PANTHER" id="PTHR11203:SF49">
    <property type="entry name" value="BLL1145 PROTEIN"/>
    <property type="match status" value="1"/>
</dbReference>
<name>A0A2C9CR26_9RHOB</name>
<proteinExistence type="predicted"/>
<dbReference type="RefSeq" id="WP_097929571.1">
    <property type="nucleotide sequence ID" value="NZ_OCTN01000003.1"/>
</dbReference>
<protein>
    <submittedName>
        <fullName evidence="1">Putative mRNA 3-end processing factor</fullName>
    </submittedName>
</protein>
<dbReference type="OrthoDB" id="9803916at2"/>
<dbReference type="NCBIfam" id="TIGR04122">
    <property type="entry name" value="Xnuc_lig_assoc"/>
    <property type="match status" value="1"/>
</dbReference>
<reference evidence="2" key="1">
    <citation type="submission" date="2017-09" db="EMBL/GenBank/DDBJ databases">
        <authorList>
            <person name="Varghese N."/>
            <person name="Submissions S."/>
        </authorList>
    </citation>
    <scope>NUCLEOTIDE SEQUENCE [LARGE SCALE GENOMIC DNA]</scope>
    <source>
        <strain evidence="2">C7</strain>
    </source>
</reference>
<dbReference type="InterPro" id="IPR036866">
    <property type="entry name" value="RibonucZ/Hydroxyglut_hydro"/>
</dbReference>
<dbReference type="GO" id="GO:0004521">
    <property type="term" value="F:RNA endonuclease activity"/>
    <property type="evidence" value="ECO:0007669"/>
    <property type="project" value="TreeGrafter"/>
</dbReference>
<keyword evidence="2" id="KW-1185">Reference proteome</keyword>
<sequence>MRPQDVLTLRPQGLYCPAADFYIDPTRGVERAVVTHGHSDHCARGHQAMLATAPTGAIARARHGKGAYDTFQAAELGAAIQMGDAQIRFMPAGHVLGSAQITIETGGTRVVISGDYKRATDPTCTAFEPVICDLFVTEATFGLPVYRHPPLRGELQKLFASLETFPNRAHVVGVYSLGKAQRIMGELLACGYDRPVYLHHSLIPMTQIYQNFDVPLIPWEPAADMPTEALRGQIVLAPPSAVQEPWARFLPEPLAVGASGWMQVRGRAQSRQVELPLIVSDHCDWDALCQTVHQVQAETIWVTHGAEDALVHWCQGQGLDAAPLRIAGRGVAQ</sequence>
<dbReference type="InterPro" id="IPR026360">
    <property type="entry name" value="Xnuc_lig_assoc"/>
</dbReference>
<dbReference type="EMBL" id="OCTN01000003">
    <property type="protein sequence ID" value="SOH94001.1"/>
    <property type="molecule type" value="Genomic_DNA"/>
</dbReference>
<evidence type="ECO:0000313" key="2">
    <source>
        <dbReference type="Proteomes" id="UP000220034"/>
    </source>
</evidence>
<gene>
    <name evidence="1" type="ORF">SAMN06273572_10326</name>
</gene>
<organism evidence="1 2">
    <name type="scientific">Pontivivens marinum</name>
    <dbReference type="NCBI Taxonomy" id="1690039"/>
    <lineage>
        <taxon>Bacteria</taxon>
        <taxon>Pseudomonadati</taxon>
        <taxon>Pseudomonadota</taxon>
        <taxon>Alphaproteobacteria</taxon>
        <taxon>Rhodobacterales</taxon>
        <taxon>Paracoccaceae</taxon>
        <taxon>Pontivivens</taxon>
    </lineage>
</organism>
<evidence type="ECO:0000313" key="1">
    <source>
        <dbReference type="EMBL" id="SOH94001.1"/>
    </source>
</evidence>